<evidence type="ECO:0000256" key="1">
    <source>
        <dbReference type="ARBA" id="ARBA00008361"/>
    </source>
</evidence>
<dbReference type="GO" id="GO:0008757">
    <property type="term" value="F:S-adenosylmethionine-dependent methyltransferase activity"/>
    <property type="evidence" value="ECO:0007669"/>
    <property type="project" value="InterPro"/>
</dbReference>
<dbReference type="InterPro" id="IPR013216">
    <property type="entry name" value="Methyltransf_11"/>
</dbReference>
<comment type="caution">
    <text evidence="6">The sequence shown here is derived from an EMBL/GenBank/DDBJ whole genome shotgun (WGS) entry which is preliminary data.</text>
</comment>
<accession>A0AAW3FBV9</accession>
<evidence type="ECO:0000256" key="4">
    <source>
        <dbReference type="SAM" id="Coils"/>
    </source>
</evidence>
<dbReference type="SUPFAM" id="SSF53756">
    <property type="entry name" value="UDP-Glycosyltransferase/glycogen phosphorylase"/>
    <property type="match status" value="1"/>
</dbReference>
<dbReference type="PANTHER" id="PTHR44942:SF4">
    <property type="entry name" value="METHYLTRANSFERASE TYPE 11 DOMAIN-CONTAINING PROTEIN"/>
    <property type="match status" value="1"/>
</dbReference>
<dbReference type="InterPro" id="IPR051052">
    <property type="entry name" value="Diverse_substrate_MTase"/>
</dbReference>
<reference evidence="6 7" key="1">
    <citation type="submission" date="2014-04" db="EMBL/GenBank/DDBJ databases">
        <authorList>
            <person name="Bishop-Lilly K.A."/>
            <person name="Broomall S.M."/>
            <person name="Chain P.S."/>
            <person name="Chertkov O."/>
            <person name="Coyne S.R."/>
            <person name="Daligault H.E."/>
            <person name="Davenport K.W."/>
            <person name="Erkkila T."/>
            <person name="Frey K.G."/>
            <person name="Gibbons H.S."/>
            <person name="Gu W."/>
            <person name="Jaissle J."/>
            <person name="Johnson S.L."/>
            <person name="Koroleva G.I."/>
            <person name="Ladner J.T."/>
            <person name="Lo C.-C."/>
            <person name="Minogue T.D."/>
            <person name="Munk C."/>
            <person name="Palacios G.F."/>
            <person name="Redden C.L."/>
            <person name="Rosenzweig C.N."/>
            <person name="Scholz M.B."/>
            <person name="Teshima H."/>
            <person name="Xu Y."/>
        </authorList>
    </citation>
    <scope>NUCLEOTIDE SEQUENCE [LARGE SCALE GENOMIC DNA]</scope>
    <source>
        <strain evidence="7">gladioli</strain>
    </source>
</reference>
<dbReference type="Gene3D" id="3.40.50.2000">
    <property type="entry name" value="Glycogen Phosphorylase B"/>
    <property type="match status" value="1"/>
</dbReference>
<feature type="coiled-coil region" evidence="4">
    <location>
        <begin position="323"/>
        <end position="350"/>
    </location>
</feature>
<sequence>MTKTVRTFRFKGAENGHEFTGERYLPGVGGPIQYEHYHRYLFSTELVAGKEVLDIASGEGYGSALLAQAAHSVVGVDIDAAAVEKARVRYAEHANLRYEHGSATSIPLPDASVDVLNSFETLEHFHEHEAFMREAKRVLRPNGLMIISTPNRPIYSPPGAPPNEYHVRELDRDEFTTWLSSGFRNFVLYEQKPLAGSLLQREGRQGLREINCWAERTVGEYQSTSGMVDPVYFIAIASDGELPNPDDDMLDGGVSFARYDHDRNTKLGEQLVEIVRLTTETMGRGEEIGRLTAETVRLTEETLKRDVEISRLAAESKRLSGFVAERNAEVARLRSDVARLESESKTHSREGRLRDERSGSVADVLTRLGEQKQISSTLVRRIDDLAVRVRDAFSEGRVTARTPVQGPSQAAMDELLRENHQLREQLDLIKRSLSWRVTQPLRAASRRVRALRRVAVAPAHASAGYTTRLATAGDTPVPLAQSDAPRASIIVFPRSAAATAQSLAGLAAYTSEVPYRAALLGDAHPDLVARTGIDVIPRIESSLHRLELPDLAGDFVVLMSADLVPQPGWIQAFDEAFRRFGASAVTALVLASDGSVQAAGARIDATAQLTPDQAGGDPADERLGAVERVKAPSPGIVAIRRDLWSQVRNEVGTLVGDGLDLTAAALELASRSQEVLLQPFARFVQAPAAEQAPVEDEWEMAHARWAVRQRYERFFRSDRPFLDVLELPARPKIVVTDAFVPKPDQDSGSNDVYWYLRILREFGFDVSFLAAYEPAVAVDDPYANALRRWGIRVRVAQDPKSFHDLLIEEASDARVVIAQRIMVARHALEALHAAALPAKLVFGTVDLHYLREERAALLDRSPEALDRAMMLKRAELQAVADADATIVVSRIEADILRDLVPAANIHRIPIPRMPNRSTRTFAERSGVLFVGGFAHRPNVDAVLFLVKDIWPIVRRSLPDIELRIVGSGVTPEVSALADPTQGVVIVGFVENLDTETSVARLSVAPLRFGAGIKGKVVSSLLAGLPSVLSRVASEGMGLVAGEQMLSGDTADEIAAAIVALYQDPALWQRIADAGFAAAATEYSVTSVAARLATLLDSIGVNEGMRELRDGVFDIQ</sequence>
<dbReference type="CDD" id="cd02440">
    <property type="entry name" value="AdoMet_MTases"/>
    <property type="match status" value="1"/>
</dbReference>
<proteinExistence type="inferred from homology"/>
<name>A0AAW3FBV9_BURGA</name>
<dbReference type="AlphaFoldDB" id="A0AAW3FBV9"/>
<evidence type="ECO:0000313" key="6">
    <source>
        <dbReference type="EMBL" id="KGC17876.1"/>
    </source>
</evidence>
<feature type="domain" description="Methyltransferase type 11" evidence="5">
    <location>
        <begin position="53"/>
        <end position="147"/>
    </location>
</feature>
<dbReference type="InterPro" id="IPR029063">
    <property type="entry name" value="SAM-dependent_MTases_sf"/>
</dbReference>
<dbReference type="Pfam" id="PF13692">
    <property type="entry name" value="Glyco_trans_1_4"/>
    <property type="match status" value="1"/>
</dbReference>
<organism evidence="6 7">
    <name type="scientific">Burkholderia gladioli</name>
    <name type="common">Pseudomonas marginata</name>
    <name type="synonym">Phytomonas marginata</name>
    <dbReference type="NCBI Taxonomy" id="28095"/>
    <lineage>
        <taxon>Bacteria</taxon>
        <taxon>Pseudomonadati</taxon>
        <taxon>Pseudomonadota</taxon>
        <taxon>Betaproteobacteria</taxon>
        <taxon>Burkholderiales</taxon>
        <taxon>Burkholderiaceae</taxon>
        <taxon>Burkholderia</taxon>
    </lineage>
</organism>
<dbReference type="SUPFAM" id="SSF53448">
    <property type="entry name" value="Nucleotide-diphospho-sugar transferases"/>
    <property type="match status" value="1"/>
</dbReference>
<keyword evidence="4" id="KW-0175">Coiled coil</keyword>
<keyword evidence="2 6" id="KW-0489">Methyltransferase</keyword>
<dbReference type="GO" id="GO:0032259">
    <property type="term" value="P:methylation"/>
    <property type="evidence" value="ECO:0007669"/>
    <property type="project" value="UniProtKB-KW"/>
</dbReference>
<dbReference type="InterPro" id="IPR029044">
    <property type="entry name" value="Nucleotide-diphossugar_trans"/>
</dbReference>
<evidence type="ECO:0000259" key="5">
    <source>
        <dbReference type="Pfam" id="PF08241"/>
    </source>
</evidence>
<dbReference type="KEGG" id="bgo:BM43_2178"/>
<dbReference type="RefSeq" id="WP_036048048.1">
    <property type="nucleotide sequence ID" value="NZ_CADEQJ010000014.1"/>
</dbReference>
<evidence type="ECO:0000313" key="7">
    <source>
        <dbReference type="Proteomes" id="UP000029590"/>
    </source>
</evidence>
<evidence type="ECO:0000256" key="3">
    <source>
        <dbReference type="ARBA" id="ARBA00022679"/>
    </source>
</evidence>
<gene>
    <name evidence="6" type="ORF">DM48_3464</name>
</gene>
<dbReference type="Proteomes" id="UP000029590">
    <property type="component" value="Unassembled WGS sequence"/>
</dbReference>
<dbReference type="Pfam" id="PF08241">
    <property type="entry name" value="Methyltransf_11"/>
    <property type="match status" value="1"/>
</dbReference>
<comment type="similarity">
    <text evidence="1">Belongs to the methyltransferase superfamily.</text>
</comment>
<dbReference type="SUPFAM" id="SSF53335">
    <property type="entry name" value="S-adenosyl-L-methionine-dependent methyltransferases"/>
    <property type="match status" value="1"/>
</dbReference>
<keyword evidence="3" id="KW-0808">Transferase</keyword>
<dbReference type="Gene3D" id="3.40.50.150">
    <property type="entry name" value="Vaccinia Virus protein VP39"/>
    <property type="match status" value="1"/>
</dbReference>
<dbReference type="CDD" id="cd03801">
    <property type="entry name" value="GT4_PimA-like"/>
    <property type="match status" value="1"/>
</dbReference>
<dbReference type="EMBL" id="JPGG01000015">
    <property type="protein sequence ID" value="KGC17876.1"/>
    <property type="molecule type" value="Genomic_DNA"/>
</dbReference>
<evidence type="ECO:0000256" key="2">
    <source>
        <dbReference type="ARBA" id="ARBA00022603"/>
    </source>
</evidence>
<protein>
    <submittedName>
        <fullName evidence="6">Methyltransferase domain protein</fullName>
    </submittedName>
</protein>
<dbReference type="PANTHER" id="PTHR44942">
    <property type="entry name" value="METHYLTRANSF_11 DOMAIN-CONTAINING PROTEIN"/>
    <property type="match status" value="1"/>
</dbReference>